<dbReference type="EMBL" id="JAPEUY010000008">
    <property type="protein sequence ID" value="KAJ4370768.1"/>
    <property type="molecule type" value="Genomic_DNA"/>
</dbReference>
<gene>
    <name evidence="2" type="ORF">N0V83_005290</name>
</gene>
<feature type="compositionally biased region" description="Acidic residues" evidence="1">
    <location>
        <begin position="276"/>
        <end position="287"/>
    </location>
</feature>
<accession>A0A9W9CMS6</accession>
<feature type="region of interest" description="Disordered" evidence="1">
    <location>
        <begin position="271"/>
        <end position="300"/>
    </location>
</feature>
<protein>
    <submittedName>
        <fullName evidence="2">Uncharacterized protein</fullName>
    </submittedName>
</protein>
<evidence type="ECO:0000313" key="3">
    <source>
        <dbReference type="Proteomes" id="UP001140560"/>
    </source>
</evidence>
<dbReference type="OrthoDB" id="2951834at2759"/>
<keyword evidence="3" id="KW-1185">Reference proteome</keyword>
<evidence type="ECO:0000313" key="2">
    <source>
        <dbReference type="EMBL" id="KAJ4370768.1"/>
    </source>
</evidence>
<organism evidence="2 3">
    <name type="scientific">Neocucurbitaria cava</name>
    <dbReference type="NCBI Taxonomy" id="798079"/>
    <lineage>
        <taxon>Eukaryota</taxon>
        <taxon>Fungi</taxon>
        <taxon>Dikarya</taxon>
        <taxon>Ascomycota</taxon>
        <taxon>Pezizomycotina</taxon>
        <taxon>Dothideomycetes</taxon>
        <taxon>Pleosporomycetidae</taxon>
        <taxon>Pleosporales</taxon>
        <taxon>Pleosporineae</taxon>
        <taxon>Cucurbitariaceae</taxon>
        <taxon>Neocucurbitaria</taxon>
    </lineage>
</organism>
<proteinExistence type="predicted"/>
<dbReference type="AlphaFoldDB" id="A0A9W9CMS6"/>
<sequence>MPVMSRIAPLDEPAAQGNSIQDLVIRQTAALSLHKPDDLLSYFPTEIRLMIFEELLIVWPKIVFRGARDFGPLAEQEFEEEITIPWQILATCKQYYWEAMPIMYSMNRFVFCTGQGGDPGKFWRFPIQIRYMPYITDLGIYLRADVPTKEAAKRIAHFIKALARHAVNLDHLVVMISSDSLYDHTCPWDIIFCDHPVATELVSLIEAATVQHLKIRLHDNACLFPSFAQFLHHTFYKDGVPADRTLAFSRSSESTMEHMMDMQHELFEMGILPPKDDDDLEDDDEETNPGPYGGGGPMEDDYEEHRKAFDSGMLLPGEVRRYRGEVIPPAVWFFEQTKITDFYEVTN</sequence>
<evidence type="ECO:0000256" key="1">
    <source>
        <dbReference type="SAM" id="MobiDB-lite"/>
    </source>
</evidence>
<name>A0A9W9CMS6_9PLEO</name>
<reference evidence="2" key="1">
    <citation type="submission" date="2022-10" db="EMBL/GenBank/DDBJ databases">
        <title>Tapping the CABI collections for fungal endophytes: first genome assemblies for Collariella, Neodidymelliopsis, Ascochyta clinopodiicola, Didymella pomorum, Didymosphaeria variabile, Neocosmospora piperis and Neocucurbitaria cava.</title>
        <authorList>
            <person name="Hill R."/>
        </authorList>
    </citation>
    <scope>NUCLEOTIDE SEQUENCE</scope>
    <source>
        <strain evidence="2">IMI 356814</strain>
    </source>
</reference>
<dbReference type="Proteomes" id="UP001140560">
    <property type="component" value="Unassembled WGS sequence"/>
</dbReference>
<comment type="caution">
    <text evidence="2">The sequence shown here is derived from an EMBL/GenBank/DDBJ whole genome shotgun (WGS) entry which is preliminary data.</text>
</comment>